<evidence type="ECO:0000313" key="1">
    <source>
        <dbReference type="EMBL" id="TYS69844.1"/>
    </source>
</evidence>
<dbReference type="AlphaFoldDB" id="A0A5D4T700"/>
<name>A0A5D4T700_9BACI</name>
<proteinExistence type="predicted"/>
<dbReference type="OrthoDB" id="2917207at2"/>
<comment type="caution">
    <text evidence="1">The sequence shown here is derived from an EMBL/GenBank/DDBJ whole genome shotgun (WGS) entry which is preliminary data.</text>
</comment>
<reference evidence="1 2" key="1">
    <citation type="submission" date="2019-08" db="EMBL/GenBank/DDBJ databases">
        <title>Bacillus genomes from the desert of Cuatro Cienegas, Coahuila.</title>
        <authorList>
            <person name="Olmedo-Alvarez G."/>
        </authorList>
    </citation>
    <scope>NUCLEOTIDE SEQUENCE [LARGE SCALE GENOMIC DNA]</scope>
    <source>
        <strain evidence="1 2">CH28_1T</strain>
    </source>
</reference>
<dbReference type="Proteomes" id="UP000322524">
    <property type="component" value="Unassembled WGS sequence"/>
</dbReference>
<protein>
    <submittedName>
        <fullName evidence="1">Uncharacterized protein</fullName>
    </submittedName>
</protein>
<dbReference type="EMBL" id="VTEV01000002">
    <property type="protein sequence ID" value="TYS69844.1"/>
    <property type="molecule type" value="Genomic_DNA"/>
</dbReference>
<organism evidence="1 2">
    <name type="scientific">Sutcliffiella horikoshii</name>
    <dbReference type="NCBI Taxonomy" id="79883"/>
    <lineage>
        <taxon>Bacteria</taxon>
        <taxon>Bacillati</taxon>
        <taxon>Bacillota</taxon>
        <taxon>Bacilli</taxon>
        <taxon>Bacillales</taxon>
        <taxon>Bacillaceae</taxon>
        <taxon>Sutcliffiella</taxon>
    </lineage>
</organism>
<evidence type="ECO:0000313" key="2">
    <source>
        <dbReference type="Proteomes" id="UP000322524"/>
    </source>
</evidence>
<accession>A0A5D4T700</accession>
<sequence>MRDGEYWKCMYEELEVQMKEMMHMSLEMVEKYQTHGWEEKYSELQKKHDTLLNENRKLKLFEHRVKITFVGKLALKYIQLKAKLKNTIKK</sequence>
<gene>
    <name evidence="1" type="ORF">FZC76_06345</name>
</gene>
<dbReference type="RefSeq" id="WP_148987405.1">
    <property type="nucleotide sequence ID" value="NZ_VTEV01000002.1"/>
</dbReference>